<evidence type="ECO:0000313" key="4">
    <source>
        <dbReference type="Proteomes" id="UP001385951"/>
    </source>
</evidence>
<accession>A0AAW0FY33</accession>
<keyword evidence="4" id="KW-1185">Reference proteome</keyword>
<feature type="transmembrane region" description="Helical" evidence="1">
    <location>
        <begin position="12"/>
        <end position="33"/>
    </location>
</feature>
<evidence type="ECO:0000313" key="3">
    <source>
        <dbReference type="EMBL" id="KAK7682503.1"/>
    </source>
</evidence>
<sequence length="130" mass="15051">MDNIIDSITLYTVENGLLTCLTTVISLICWLMMPHNLIFLGLHFVISKLYSNTFLATLNARNGLRGRSRAQTTVRLPDNLTQFSRREPHVSRYDIHPITPVQISVEKTVQSNIYEDLEMSHTQRYRFSTH</sequence>
<evidence type="ECO:0000256" key="1">
    <source>
        <dbReference type="SAM" id="Phobius"/>
    </source>
</evidence>
<dbReference type="InterPro" id="IPR045339">
    <property type="entry name" value="DUF6534"/>
</dbReference>
<gene>
    <name evidence="3" type="ORF">QCA50_014303</name>
</gene>
<feature type="transmembrane region" description="Helical" evidence="1">
    <location>
        <begin position="39"/>
        <end position="60"/>
    </location>
</feature>
<comment type="caution">
    <text evidence="3">The sequence shown here is derived from an EMBL/GenBank/DDBJ whole genome shotgun (WGS) entry which is preliminary data.</text>
</comment>
<dbReference type="Pfam" id="PF20152">
    <property type="entry name" value="DUF6534"/>
    <property type="match status" value="1"/>
</dbReference>
<name>A0AAW0FY33_9APHY</name>
<evidence type="ECO:0000259" key="2">
    <source>
        <dbReference type="Pfam" id="PF20152"/>
    </source>
</evidence>
<keyword evidence="1" id="KW-0472">Membrane</keyword>
<dbReference type="EMBL" id="JASBNA010000035">
    <property type="protein sequence ID" value="KAK7682503.1"/>
    <property type="molecule type" value="Genomic_DNA"/>
</dbReference>
<dbReference type="Proteomes" id="UP001385951">
    <property type="component" value="Unassembled WGS sequence"/>
</dbReference>
<proteinExistence type="predicted"/>
<organism evidence="3 4">
    <name type="scientific">Cerrena zonata</name>
    <dbReference type="NCBI Taxonomy" id="2478898"/>
    <lineage>
        <taxon>Eukaryota</taxon>
        <taxon>Fungi</taxon>
        <taxon>Dikarya</taxon>
        <taxon>Basidiomycota</taxon>
        <taxon>Agaricomycotina</taxon>
        <taxon>Agaricomycetes</taxon>
        <taxon>Polyporales</taxon>
        <taxon>Cerrenaceae</taxon>
        <taxon>Cerrena</taxon>
    </lineage>
</organism>
<dbReference type="AlphaFoldDB" id="A0AAW0FY33"/>
<reference evidence="3 4" key="1">
    <citation type="submission" date="2022-09" db="EMBL/GenBank/DDBJ databases">
        <authorList>
            <person name="Palmer J.M."/>
        </authorList>
    </citation>
    <scope>NUCLEOTIDE SEQUENCE [LARGE SCALE GENOMIC DNA]</scope>
    <source>
        <strain evidence="3 4">DSM 7382</strain>
    </source>
</reference>
<keyword evidence="1" id="KW-0812">Transmembrane</keyword>
<keyword evidence="1" id="KW-1133">Transmembrane helix</keyword>
<protein>
    <recommendedName>
        <fullName evidence="2">DUF6534 domain-containing protein</fullName>
    </recommendedName>
</protein>
<feature type="domain" description="DUF6534" evidence="2">
    <location>
        <begin position="2"/>
        <end position="62"/>
    </location>
</feature>